<feature type="chain" id="PRO_5022900918" description="Sialidase domain-containing protein" evidence="1">
    <location>
        <begin position="21"/>
        <end position="354"/>
    </location>
</feature>
<feature type="signal peptide" evidence="1">
    <location>
        <begin position="1"/>
        <end position="20"/>
    </location>
</feature>
<dbReference type="Proteomes" id="UP000325113">
    <property type="component" value="Unassembled WGS sequence"/>
</dbReference>
<reference evidence="3 4" key="1">
    <citation type="submission" date="2019-07" db="EMBL/GenBank/DDBJ databases">
        <title>Genomes of Cafeteria roenbergensis.</title>
        <authorList>
            <person name="Fischer M.G."/>
            <person name="Hackl T."/>
            <person name="Roman M."/>
        </authorList>
    </citation>
    <scope>NUCLEOTIDE SEQUENCE [LARGE SCALE GENOMIC DNA]</scope>
    <source>
        <strain evidence="3 4">Cflag</strain>
    </source>
</reference>
<comment type="caution">
    <text evidence="3">The sequence shown here is derived from an EMBL/GenBank/DDBJ whole genome shotgun (WGS) entry which is preliminary data.</text>
</comment>
<accession>A0A5A8D3P3</accession>
<protein>
    <recommendedName>
        <fullName evidence="2">Sialidase domain-containing protein</fullName>
    </recommendedName>
</protein>
<dbReference type="GO" id="GO:0016020">
    <property type="term" value="C:membrane"/>
    <property type="evidence" value="ECO:0007669"/>
    <property type="project" value="TreeGrafter"/>
</dbReference>
<dbReference type="GO" id="GO:0009313">
    <property type="term" value="P:oligosaccharide catabolic process"/>
    <property type="evidence" value="ECO:0007669"/>
    <property type="project" value="TreeGrafter"/>
</dbReference>
<dbReference type="InterPro" id="IPR026856">
    <property type="entry name" value="Sialidase_fam"/>
</dbReference>
<feature type="domain" description="Sialidase" evidence="2">
    <location>
        <begin position="54"/>
        <end position="321"/>
    </location>
</feature>
<proteinExistence type="predicted"/>
<evidence type="ECO:0000256" key="1">
    <source>
        <dbReference type="SAM" id="SignalP"/>
    </source>
</evidence>
<dbReference type="GO" id="GO:0005737">
    <property type="term" value="C:cytoplasm"/>
    <property type="evidence" value="ECO:0007669"/>
    <property type="project" value="TreeGrafter"/>
</dbReference>
<dbReference type="PANTHER" id="PTHR10628">
    <property type="entry name" value="SIALIDASE"/>
    <property type="match status" value="1"/>
</dbReference>
<dbReference type="CDD" id="cd15482">
    <property type="entry name" value="Sialidase_non-viral"/>
    <property type="match status" value="1"/>
</dbReference>
<evidence type="ECO:0000313" key="4">
    <source>
        <dbReference type="Proteomes" id="UP000325113"/>
    </source>
</evidence>
<sequence length="354" mass="37175">MRLNLLVALGIATAGAGAGAAPAEPGPPGVAVFGAGMGGYSCFRIPALVALGNGKLLAFAEARKLSCSDHGWVDLVVRSSSDSGRSWGGIQRVVSESREGALVTDGNPAPVALRNGSVLLPYCRNNRQVFVVRSDDEGRTWTDPQNITDESTDPSWSWVATGPPGSIELPNGDVVVPSDHRGPSSQGSHTLRLDRASGRWRLQQLLDQGNECQAALLSNGSTLLGMRPRSKTTGRLFALSDDGGATFHPPTNQPALRDPECEGSLVAAPSGQLYLSNAASSTSRTNVTIHVSRDGAASWQVLSSPWSGPSAYSSLAVMQAGAQNRSIGLLWEAWPNDGPKYAAIHFTIATDTEH</sequence>
<gene>
    <name evidence="3" type="ORF">FNF31_04621</name>
</gene>
<dbReference type="Pfam" id="PF13088">
    <property type="entry name" value="BNR_2"/>
    <property type="match status" value="1"/>
</dbReference>
<dbReference type="PANTHER" id="PTHR10628:SF30">
    <property type="entry name" value="EXO-ALPHA-SIALIDASE"/>
    <property type="match status" value="1"/>
</dbReference>
<keyword evidence="1" id="KW-0732">Signal</keyword>
<dbReference type="SUPFAM" id="SSF50939">
    <property type="entry name" value="Sialidases"/>
    <property type="match status" value="1"/>
</dbReference>
<dbReference type="GO" id="GO:0004308">
    <property type="term" value="F:exo-alpha-sialidase activity"/>
    <property type="evidence" value="ECO:0007669"/>
    <property type="project" value="InterPro"/>
</dbReference>
<evidence type="ECO:0000313" key="3">
    <source>
        <dbReference type="EMBL" id="KAA0159976.1"/>
    </source>
</evidence>
<evidence type="ECO:0000259" key="2">
    <source>
        <dbReference type="Pfam" id="PF13088"/>
    </source>
</evidence>
<dbReference type="EMBL" id="VLTM01000049">
    <property type="protein sequence ID" value="KAA0159976.1"/>
    <property type="molecule type" value="Genomic_DNA"/>
</dbReference>
<dbReference type="Gene3D" id="2.120.10.10">
    <property type="match status" value="1"/>
</dbReference>
<dbReference type="AlphaFoldDB" id="A0A5A8D3P3"/>
<organism evidence="3 4">
    <name type="scientific">Cafeteria roenbergensis</name>
    <name type="common">Marine flagellate</name>
    <dbReference type="NCBI Taxonomy" id="33653"/>
    <lineage>
        <taxon>Eukaryota</taxon>
        <taxon>Sar</taxon>
        <taxon>Stramenopiles</taxon>
        <taxon>Bigyra</taxon>
        <taxon>Opalozoa</taxon>
        <taxon>Bicosoecida</taxon>
        <taxon>Cafeteriaceae</taxon>
        <taxon>Cafeteria</taxon>
    </lineage>
</organism>
<dbReference type="InterPro" id="IPR036278">
    <property type="entry name" value="Sialidase_sf"/>
</dbReference>
<name>A0A5A8D3P3_CAFRO</name>
<dbReference type="GO" id="GO:0006689">
    <property type="term" value="P:ganglioside catabolic process"/>
    <property type="evidence" value="ECO:0007669"/>
    <property type="project" value="TreeGrafter"/>
</dbReference>
<dbReference type="InterPro" id="IPR011040">
    <property type="entry name" value="Sialidase"/>
</dbReference>